<organism evidence="4 5">
    <name type="scientific">Salix dunnii</name>
    <dbReference type="NCBI Taxonomy" id="1413687"/>
    <lineage>
        <taxon>Eukaryota</taxon>
        <taxon>Viridiplantae</taxon>
        <taxon>Streptophyta</taxon>
        <taxon>Embryophyta</taxon>
        <taxon>Tracheophyta</taxon>
        <taxon>Spermatophyta</taxon>
        <taxon>Magnoliopsida</taxon>
        <taxon>eudicotyledons</taxon>
        <taxon>Gunneridae</taxon>
        <taxon>Pentapetalae</taxon>
        <taxon>rosids</taxon>
        <taxon>fabids</taxon>
        <taxon>Malpighiales</taxon>
        <taxon>Salicaceae</taxon>
        <taxon>Saliceae</taxon>
        <taxon>Salix</taxon>
    </lineage>
</organism>
<feature type="repeat" description="PPR" evidence="3">
    <location>
        <begin position="203"/>
        <end position="238"/>
    </location>
</feature>
<dbReference type="Pfam" id="PF12854">
    <property type="entry name" value="PPR_1"/>
    <property type="match status" value="1"/>
</dbReference>
<dbReference type="PROSITE" id="PS51375">
    <property type="entry name" value="PPR"/>
    <property type="match status" value="2"/>
</dbReference>
<dbReference type="InterPro" id="IPR002885">
    <property type="entry name" value="PPR_rpt"/>
</dbReference>
<feature type="repeat" description="PPR" evidence="3">
    <location>
        <begin position="168"/>
        <end position="202"/>
    </location>
</feature>
<sequence>MANLATKLSKSLISYSKIILQFRTLSTSHKPLEETLKAAVESKSYTKIPDLFDSFKQSKNNPSPFSFLSTFPFNLRTRVIDEIIQSLIPIRPRFRNSIVYSSLLSYTLQNSNLFPLSLAIIQFTLRSGCLPVPQTHVSLSSAWLDSRREGQSVGDILMETKSIGYNPDCGLCNYIVLSLCNVDQLIEAVKVLKGMRKVGCFPDRESYGIVIGAMCRVRKCDDAIEMVKEMVVKMSLSPRHGVVVKVLAALRANREMRKAGEMIEFLENEGYGVGFESYELVVEGCLECKDFILAAKVVTGMTEKGFIPYIKVRQKVVEGLIGAGEWKLACTVRERFAALTPTFYHLETANQSVILLQNGRIMEHLVNRTSTMLIHSKDCLLLDWIAGLHGNATHTFLISRTTSHPYVA</sequence>
<dbReference type="Gene3D" id="1.25.40.10">
    <property type="entry name" value="Tetratricopeptide repeat domain"/>
    <property type="match status" value="2"/>
</dbReference>
<dbReference type="InterPro" id="IPR050667">
    <property type="entry name" value="PPR-containing_protein"/>
</dbReference>
<proteinExistence type="inferred from homology"/>
<dbReference type="EMBL" id="JADGMS010000013">
    <property type="protein sequence ID" value="KAF9670711.1"/>
    <property type="molecule type" value="Genomic_DNA"/>
</dbReference>
<comment type="similarity">
    <text evidence="1">Belongs to the PPR family. P subfamily.</text>
</comment>
<dbReference type="AlphaFoldDB" id="A0A835JK14"/>
<name>A0A835JK14_9ROSI</name>
<keyword evidence="5" id="KW-1185">Reference proteome</keyword>
<dbReference type="NCBIfam" id="TIGR00756">
    <property type="entry name" value="PPR"/>
    <property type="match status" value="2"/>
</dbReference>
<evidence type="ECO:0000256" key="3">
    <source>
        <dbReference type="PROSITE-ProRule" id="PRU00708"/>
    </source>
</evidence>
<dbReference type="PANTHER" id="PTHR47939">
    <property type="entry name" value="MEMBRANE-ASSOCIATED SALT-INDUCIBLE PROTEIN-LIKE"/>
    <property type="match status" value="1"/>
</dbReference>
<dbReference type="PANTHER" id="PTHR47939:SF13">
    <property type="entry name" value="OS03G0201400 PROTEIN"/>
    <property type="match status" value="1"/>
</dbReference>
<evidence type="ECO:0000256" key="1">
    <source>
        <dbReference type="ARBA" id="ARBA00007626"/>
    </source>
</evidence>
<comment type="caution">
    <text evidence="4">The sequence shown here is derived from an EMBL/GenBank/DDBJ whole genome shotgun (WGS) entry which is preliminary data.</text>
</comment>
<evidence type="ECO:0000313" key="5">
    <source>
        <dbReference type="Proteomes" id="UP000657918"/>
    </source>
</evidence>
<gene>
    <name evidence="4" type="ORF">SADUNF_Sadunf13G0097100</name>
</gene>
<keyword evidence="2" id="KW-0677">Repeat</keyword>
<dbReference type="InterPro" id="IPR011990">
    <property type="entry name" value="TPR-like_helical_dom_sf"/>
</dbReference>
<accession>A0A835JK14</accession>
<protein>
    <recommendedName>
        <fullName evidence="6">Pentatricopeptide repeat-containing protein</fullName>
    </recommendedName>
</protein>
<evidence type="ECO:0000313" key="4">
    <source>
        <dbReference type="EMBL" id="KAF9670711.1"/>
    </source>
</evidence>
<evidence type="ECO:0000256" key="2">
    <source>
        <dbReference type="ARBA" id="ARBA00022737"/>
    </source>
</evidence>
<dbReference type="OrthoDB" id="1911783at2759"/>
<reference evidence="4 5" key="1">
    <citation type="submission" date="2020-10" db="EMBL/GenBank/DDBJ databases">
        <title>Plant Genome Project.</title>
        <authorList>
            <person name="Zhang R.-G."/>
        </authorList>
    </citation>
    <scope>NUCLEOTIDE SEQUENCE [LARGE SCALE GENOMIC DNA]</scope>
    <source>
        <strain evidence="4">FAFU-HL-1</strain>
        <tissue evidence="4">Leaf</tissue>
    </source>
</reference>
<evidence type="ECO:0008006" key="6">
    <source>
        <dbReference type="Google" id="ProtNLM"/>
    </source>
</evidence>
<dbReference type="Proteomes" id="UP000657918">
    <property type="component" value="Unassembled WGS sequence"/>
</dbReference>